<dbReference type="AlphaFoldDB" id="A0A4Q9HVW9"/>
<evidence type="ECO:0000313" key="2">
    <source>
        <dbReference type="Proteomes" id="UP000292452"/>
    </source>
</evidence>
<dbReference type="NCBIfam" id="NF038076">
    <property type="entry name" value="fam_STM4015"/>
    <property type="match status" value="1"/>
</dbReference>
<reference evidence="1 2" key="1">
    <citation type="submission" date="2019-02" db="EMBL/GenBank/DDBJ databases">
        <title>Draft Genome Sequence of Streptomyces sp. AM-2504, identified by 16S rRNA comparative analysis as a Streptomyces Kasugaensis strain.</title>
        <authorList>
            <person name="Napolioni V."/>
            <person name="Giuliodori A.M."/>
            <person name="Spurio R."/>
            <person name="Fabbretti A."/>
        </authorList>
    </citation>
    <scope>NUCLEOTIDE SEQUENCE [LARGE SCALE GENOMIC DNA]</scope>
    <source>
        <strain evidence="1 2">AM-2504</strain>
    </source>
</reference>
<name>A0A4Q9HVW9_STRKA</name>
<comment type="caution">
    <text evidence="1">The sequence shown here is derived from an EMBL/GenBank/DDBJ whole genome shotgun (WGS) entry which is preliminary data.</text>
</comment>
<dbReference type="EMBL" id="SIXH01000125">
    <property type="protein sequence ID" value="TBO58649.1"/>
    <property type="molecule type" value="Genomic_DNA"/>
</dbReference>
<dbReference type="RefSeq" id="WP_131123805.1">
    <property type="nucleotide sequence ID" value="NZ_SIXH01000125.1"/>
</dbReference>
<dbReference type="InterPro" id="IPR047722">
    <property type="entry name" value="STM4015-like"/>
</dbReference>
<dbReference type="InterPro" id="IPR032675">
    <property type="entry name" value="LRR_dom_sf"/>
</dbReference>
<organism evidence="1 2">
    <name type="scientific">Streptomyces kasugaensis</name>
    <dbReference type="NCBI Taxonomy" id="1946"/>
    <lineage>
        <taxon>Bacteria</taxon>
        <taxon>Bacillati</taxon>
        <taxon>Actinomycetota</taxon>
        <taxon>Actinomycetes</taxon>
        <taxon>Kitasatosporales</taxon>
        <taxon>Streptomycetaceae</taxon>
        <taxon>Streptomyces</taxon>
    </lineage>
</organism>
<dbReference type="Pfam" id="PF13516">
    <property type="entry name" value="LRR_6"/>
    <property type="match status" value="1"/>
</dbReference>
<keyword evidence="2" id="KW-1185">Reference proteome</keyword>
<sequence length="320" mass="34388">MSIHQHVDELDGLPVFEFPPATAGTALPEPGAVAWRLSVDPYDDSDEETFAERWQRFTETVELSGVRALVLGQWGEAYEESSSTVVEAVIAAKDRLTSLRAVFLGDLTMEESEISWIQQSDVTPLLTAFPGLRSLSVRGSDGLAFPPVRHEALRELRFESGGLPAAVVRGICESDLPALESLTLWLGVPDYGGDYEVSDLAAVLAGGRFPALRHLGLQNSAIQDEIATAVAAAPVVAGLETLDLSMGTLTDSGAEALLGGQPLTHLRRLDLDHHYLTGAMVQRIRQALEPSGVEVVADEQGDEDVDGDDGTVWRYAAVTE</sequence>
<protein>
    <submittedName>
        <fullName evidence="1">Leucine-rich repeat domain-containing protein</fullName>
    </submittedName>
</protein>
<dbReference type="InterPro" id="IPR001611">
    <property type="entry name" value="Leu-rich_rpt"/>
</dbReference>
<dbReference type="Gene3D" id="3.80.10.10">
    <property type="entry name" value="Ribonuclease Inhibitor"/>
    <property type="match status" value="1"/>
</dbReference>
<gene>
    <name evidence="1" type="ORF">EYS09_16295</name>
</gene>
<dbReference type="Proteomes" id="UP000292452">
    <property type="component" value="Unassembled WGS sequence"/>
</dbReference>
<proteinExistence type="predicted"/>
<dbReference type="SUPFAM" id="SSF52047">
    <property type="entry name" value="RNI-like"/>
    <property type="match status" value="1"/>
</dbReference>
<accession>A0A4Q9HVW9</accession>
<evidence type="ECO:0000313" key="1">
    <source>
        <dbReference type="EMBL" id="TBO58649.1"/>
    </source>
</evidence>